<evidence type="ECO:0000313" key="2">
    <source>
        <dbReference type="Proteomes" id="UP000824120"/>
    </source>
</evidence>
<sequence length="143" mass="16639">MHHVFCNLDKLELCLMKQEILNELRSISNPVYRQFAPILFNFCKIIRRLVGVDDALYIFCRSSLAAMMKGYVHNDKCVLRLPDVFPFVRELETRLSHALELSVQSTDFIQLSECDVSEFIKFMHSVKCAIRRQEALVRSVSLP</sequence>
<dbReference type="AlphaFoldDB" id="A0A9J5X8X1"/>
<proteinExistence type="predicted"/>
<dbReference type="OrthoDB" id="10590250at2759"/>
<protein>
    <submittedName>
        <fullName evidence="1">Uncharacterized protein</fullName>
    </submittedName>
</protein>
<accession>A0A9J5X8X1</accession>
<dbReference type="Proteomes" id="UP000824120">
    <property type="component" value="Chromosome 9"/>
</dbReference>
<comment type="caution">
    <text evidence="1">The sequence shown here is derived from an EMBL/GenBank/DDBJ whole genome shotgun (WGS) entry which is preliminary data.</text>
</comment>
<organism evidence="1 2">
    <name type="scientific">Solanum commersonii</name>
    <name type="common">Commerson's wild potato</name>
    <name type="synonym">Commerson's nightshade</name>
    <dbReference type="NCBI Taxonomy" id="4109"/>
    <lineage>
        <taxon>Eukaryota</taxon>
        <taxon>Viridiplantae</taxon>
        <taxon>Streptophyta</taxon>
        <taxon>Embryophyta</taxon>
        <taxon>Tracheophyta</taxon>
        <taxon>Spermatophyta</taxon>
        <taxon>Magnoliopsida</taxon>
        <taxon>eudicotyledons</taxon>
        <taxon>Gunneridae</taxon>
        <taxon>Pentapetalae</taxon>
        <taxon>asterids</taxon>
        <taxon>lamiids</taxon>
        <taxon>Solanales</taxon>
        <taxon>Solanaceae</taxon>
        <taxon>Solanoideae</taxon>
        <taxon>Solaneae</taxon>
        <taxon>Solanum</taxon>
    </lineage>
</organism>
<evidence type="ECO:0000313" key="1">
    <source>
        <dbReference type="EMBL" id="KAG5584731.1"/>
    </source>
</evidence>
<keyword evidence="2" id="KW-1185">Reference proteome</keyword>
<reference evidence="1 2" key="1">
    <citation type="submission" date="2020-09" db="EMBL/GenBank/DDBJ databases">
        <title>De no assembly of potato wild relative species, Solanum commersonii.</title>
        <authorList>
            <person name="Cho K."/>
        </authorList>
    </citation>
    <scope>NUCLEOTIDE SEQUENCE [LARGE SCALE GENOMIC DNA]</scope>
    <source>
        <strain evidence="1">LZ3.2</strain>
        <tissue evidence="1">Leaf</tissue>
    </source>
</reference>
<name>A0A9J5X8X1_SOLCO</name>
<gene>
    <name evidence="1" type="ORF">H5410_045165</name>
</gene>
<dbReference type="EMBL" id="JACXVP010000009">
    <property type="protein sequence ID" value="KAG5584731.1"/>
    <property type="molecule type" value="Genomic_DNA"/>
</dbReference>